<protein>
    <submittedName>
        <fullName evidence="1">Uncharacterized protein</fullName>
    </submittedName>
</protein>
<evidence type="ECO:0000313" key="2">
    <source>
        <dbReference type="Proteomes" id="UP001251528"/>
    </source>
</evidence>
<proteinExistence type="predicted"/>
<evidence type="ECO:0000313" key="1">
    <source>
        <dbReference type="EMBL" id="KAK2616249.1"/>
    </source>
</evidence>
<name>A0AAJ0FY55_9HYPO</name>
<organism evidence="1 2">
    <name type="scientific">Conoideocrella luteorostrata</name>
    <dbReference type="NCBI Taxonomy" id="1105319"/>
    <lineage>
        <taxon>Eukaryota</taxon>
        <taxon>Fungi</taxon>
        <taxon>Dikarya</taxon>
        <taxon>Ascomycota</taxon>
        <taxon>Pezizomycotina</taxon>
        <taxon>Sordariomycetes</taxon>
        <taxon>Hypocreomycetidae</taxon>
        <taxon>Hypocreales</taxon>
        <taxon>Clavicipitaceae</taxon>
        <taxon>Conoideocrella</taxon>
    </lineage>
</organism>
<keyword evidence="2" id="KW-1185">Reference proteome</keyword>
<dbReference type="Proteomes" id="UP001251528">
    <property type="component" value="Unassembled WGS sequence"/>
</dbReference>
<dbReference type="EMBL" id="JASWJB010000008">
    <property type="protein sequence ID" value="KAK2616249.1"/>
    <property type="molecule type" value="Genomic_DNA"/>
</dbReference>
<sequence>MLVIEDALFETAVQQLRSLGFRDWTWSYGCVDPNFYQGRLKQNIYRSIVHEYSNLDQNSARFLFPLEQQSTAKVVLLPFSYTHLHFELVSNNISSCDGNIYYPDGNVLLQSFVQTLVRESVIGMWTSNLEMWSISYVYGELMFDDDVLDSCNDEEAKAWFNKNIQRFDGGIDRFTCTKRLGRVGYDEALARSP</sequence>
<reference evidence="1" key="1">
    <citation type="submission" date="2023-06" db="EMBL/GenBank/DDBJ databases">
        <title>Conoideocrella luteorostrata (Hypocreales: Clavicipitaceae), a potential biocontrol fungus for elongate hemlock scale in United States Christmas tree production areas.</title>
        <authorList>
            <person name="Barrett H."/>
            <person name="Lovett B."/>
            <person name="Macias A.M."/>
            <person name="Stajich J.E."/>
            <person name="Kasson M.T."/>
        </authorList>
    </citation>
    <scope>NUCLEOTIDE SEQUENCE</scope>
    <source>
        <strain evidence="1">ARSEF 14590</strain>
    </source>
</reference>
<dbReference type="AlphaFoldDB" id="A0AAJ0FY55"/>
<comment type="caution">
    <text evidence="1">The sequence shown here is derived from an EMBL/GenBank/DDBJ whole genome shotgun (WGS) entry which is preliminary data.</text>
</comment>
<gene>
    <name evidence="1" type="ORF">QQS21_000884</name>
</gene>
<accession>A0AAJ0FY55</accession>